<keyword evidence="7 10" id="KW-0067">ATP-binding</keyword>
<comment type="cofactor">
    <cofactor evidence="1 10">
        <name>Mg(2+)</name>
        <dbReference type="ChEBI" id="CHEBI:18420"/>
    </cofactor>
</comment>
<feature type="binding site" evidence="10">
    <location>
        <begin position="14"/>
        <end position="21"/>
    </location>
    <ligand>
        <name>ATP</name>
        <dbReference type="ChEBI" id="CHEBI:30616"/>
    </ligand>
</feature>
<dbReference type="PANTHER" id="PTHR11088">
    <property type="entry name" value="TRNA DIMETHYLALLYLTRANSFERASE"/>
    <property type="match status" value="1"/>
</dbReference>
<dbReference type="InterPro" id="IPR027417">
    <property type="entry name" value="P-loop_NTPase"/>
</dbReference>
<gene>
    <name evidence="14" type="primary">miaA2</name>
    <name evidence="10" type="synonym">miaA</name>
    <name evidence="14" type="ORF">GURASL_11860</name>
</gene>
<evidence type="ECO:0000256" key="3">
    <source>
        <dbReference type="ARBA" id="ARBA00005842"/>
    </source>
</evidence>
<protein>
    <recommendedName>
        <fullName evidence="10">tRNA dimethylallyltransferase</fullName>
        <ecNumber evidence="10">2.5.1.75</ecNumber>
    </recommendedName>
    <alternativeName>
        <fullName evidence="10">Dimethylallyl diphosphate:tRNA dimethylallyltransferase</fullName>
        <shortName evidence="10">DMAPP:tRNA dimethylallyltransferase</shortName>
        <shortName evidence="10">DMATase</shortName>
    </alternativeName>
    <alternativeName>
        <fullName evidence="10">Isopentenyl-diphosphate:tRNA isopentenyltransferase</fullName>
        <shortName evidence="10">IPP transferase</shortName>
        <shortName evidence="10">IPPT</shortName>
        <shortName evidence="10">IPTase</shortName>
    </alternativeName>
</protein>
<evidence type="ECO:0000256" key="6">
    <source>
        <dbReference type="ARBA" id="ARBA00022741"/>
    </source>
</evidence>
<evidence type="ECO:0000256" key="4">
    <source>
        <dbReference type="ARBA" id="ARBA00022679"/>
    </source>
</evidence>
<keyword evidence="8 10" id="KW-0460">Magnesium</keyword>
<keyword evidence="15" id="KW-1185">Reference proteome</keyword>
<sequence length="307" mass="34544">MMAITDYRLLVVLGPTASGKTRLGVGLARALGGEVISADSRQVYRGMDIGTGKDREEYGEIPCHLIDIADPGYEFSVFEFQRRFLDVWAEVRGRGRLPVLVGGTGLYLDAVLRGYRLVAVPANGPLRAELAALVPEELQERLCRANPRLHNTTDLLDRERLVRAIEIAEYEAEHPPEPLPALAPLVFGIRWERSELRRRITERLKARLAGGMIEEVERLHAAGVPWATLDYFGLEYRFVASYLRGELNRNDLFQKLNSAIHDFAKRQETWFRRMERHGVPIHWLDGAAEPLTAALALLGRTGARAGR</sequence>
<accession>A0ABN6VPL8</accession>
<evidence type="ECO:0000256" key="9">
    <source>
        <dbReference type="ARBA" id="ARBA00049563"/>
    </source>
</evidence>
<evidence type="ECO:0000256" key="8">
    <source>
        <dbReference type="ARBA" id="ARBA00022842"/>
    </source>
</evidence>
<proteinExistence type="inferred from homology"/>
<feature type="site" description="Interaction with substrate tRNA" evidence="10">
    <location>
        <position position="127"/>
    </location>
</feature>
<comment type="similarity">
    <text evidence="3 10 13">Belongs to the IPP transferase family.</text>
</comment>
<dbReference type="EMBL" id="AP027151">
    <property type="protein sequence ID" value="BDV42263.1"/>
    <property type="molecule type" value="Genomic_DNA"/>
</dbReference>
<organism evidence="14 15">
    <name type="scientific">Geotalea uraniireducens</name>
    <dbReference type="NCBI Taxonomy" id="351604"/>
    <lineage>
        <taxon>Bacteria</taxon>
        <taxon>Pseudomonadati</taxon>
        <taxon>Thermodesulfobacteriota</taxon>
        <taxon>Desulfuromonadia</taxon>
        <taxon>Geobacterales</taxon>
        <taxon>Geobacteraceae</taxon>
        <taxon>Geotalea</taxon>
    </lineage>
</organism>
<comment type="caution">
    <text evidence="10">Lacks conserved residue(s) required for the propagation of feature annotation.</text>
</comment>
<dbReference type="InterPro" id="IPR018022">
    <property type="entry name" value="IPT"/>
</dbReference>
<dbReference type="Gene3D" id="3.40.50.300">
    <property type="entry name" value="P-loop containing nucleotide triphosphate hydrolases"/>
    <property type="match status" value="1"/>
</dbReference>
<evidence type="ECO:0000256" key="2">
    <source>
        <dbReference type="ARBA" id="ARBA00003213"/>
    </source>
</evidence>
<keyword evidence="6 10" id="KW-0547">Nucleotide-binding</keyword>
<keyword evidence="4 10" id="KW-0808">Transferase</keyword>
<evidence type="ECO:0000256" key="12">
    <source>
        <dbReference type="RuleBase" id="RU003784"/>
    </source>
</evidence>
<dbReference type="InterPro" id="IPR039657">
    <property type="entry name" value="Dimethylallyltransferase"/>
</dbReference>
<evidence type="ECO:0000256" key="10">
    <source>
        <dbReference type="HAMAP-Rule" id="MF_00185"/>
    </source>
</evidence>
<comment type="catalytic activity">
    <reaction evidence="9 10 11">
        <text>adenosine(37) in tRNA + dimethylallyl diphosphate = N(6)-dimethylallyladenosine(37) in tRNA + diphosphate</text>
        <dbReference type="Rhea" id="RHEA:26482"/>
        <dbReference type="Rhea" id="RHEA-COMP:10162"/>
        <dbReference type="Rhea" id="RHEA-COMP:10375"/>
        <dbReference type="ChEBI" id="CHEBI:33019"/>
        <dbReference type="ChEBI" id="CHEBI:57623"/>
        <dbReference type="ChEBI" id="CHEBI:74411"/>
        <dbReference type="ChEBI" id="CHEBI:74415"/>
        <dbReference type="EC" id="2.5.1.75"/>
    </reaction>
</comment>
<dbReference type="Pfam" id="PF01715">
    <property type="entry name" value="IPPT"/>
    <property type="match status" value="1"/>
</dbReference>
<dbReference type="HAMAP" id="MF_00185">
    <property type="entry name" value="IPP_trans"/>
    <property type="match status" value="1"/>
</dbReference>
<evidence type="ECO:0000313" key="14">
    <source>
        <dbReference type="EMBL" id="BDV42263.1"/>
    </source>
</evidence>
<evidence type="ECO:0000256" key="13">
    <source>
        <dbReference type="RuleBase" id="RU003785"/>
    </source>
</evidence>
<evidence type="ECO:0000256" key="5">
    <source>
        <dbReference type="ARBA" id="ARBA00022694"/>
    </source>
</evidence>
<comment type="subunit">
    <text evidence="10">Monomer.</text>
</comment>
<evidence type="ECO:0000256" key="7">
    <source>
        <dbReference type="ARBA" id="ARBA00022840"/>
    </source>
</evidence>
<comment type="function">
    <text evidence="2 10 12">Catalyzes the transfer of a dimethylallyl group onto the adenine at position 37 in tRNAs that read codons beginning with uridine, leading to the formation of N6-(dimethylallyl)adenosine (i(6)A).</text>
</comment>
<dbReference type="EC" id="2.5.1.75" evidence="10"/>
<dbReference type="PANTHER" id="PTHR11088:SF60">
    <property type="entry name" value="TRNA DIMETHYLALLYLTRANSFERASE"/>
    <property type="match status" value="1"/>
</dbReference>
<name>A0ABN6VPL8_9BACT</name>
<evidence type="ECO:0000256" key="11">
    <source>
        <dbReference type="RuleBase" id="RU003783"/>
    </source>
</evidence>
<feature type="site" description="Interaction with substrate tRNA" evidence="10">
    <location>
        <position position="104"/>
    </location>
</feature>
<feature type="region of interest" description="Interaction with substrate tRNA" evidence="10">
    <location>
        <begin position="39"/>
        <end position="42"/>
    </location>
</feature>
<dbReference type="Proteomes" id="UP001317705">
    <property type="component" value="Chromosome"/>
</dbReference>
<dbReference type="RefSeq" id="WP_282002598.1">
    <property type="nucleotide sequence ID" value="NZ_AP027151.1"/>
</dbReference>
<evidence type="ECO:0000256" key="1">
    <source>
        <dbReference type="ARBA" id="ARBA00001946"/>
    </source>
</evidence>
<keyword evidence="5 10" id="KW-0819">tRNA processing</keyword>
<evidence type="ECO:0000313" key="15">
    <source>
        <dbReference type="Proteomes" id="UP001317705"/>
    </source>
</evidence>
<reference evidence="14 15" key="1">
    <citation type="submission" date="2022-12" db="EMBL/GenBank/DDBJ databases">
        <title>Polyphasic characterization of Geotalea uranireducens NIT-SL11 newly isolated from a complex of sewage sludge and microbially reduced graphene oxide.</title>
        <authorList>
            <person name="Xie L."/>
            <person name="Yoshida N."/>
            <person name="Meng L."/>
        </authorList>
    </citation>
    <scope>NUCLEOTIDE SEQUENCE [LARGE SCALE GENOMIC DNA]</scope>
    <source>
        <strain evidence="14 15">NIT-SL11</strain>
    </source>
</reference>
<feature type="binding site" evidence="10">
    <location>
        <begin position="16"/>
        <end position="21"/>
    </location>
    <ligand>
        <name>substrate</name>
    </ligand>
</feature>
<dbReference type="NCBIfam" id="TIGR00174">
    <property type="entry name" value="miaA"/>
    <property type="match status" value="1"/>
</dbReference>
<dbReference type="SUPFAM" id="SSF52540">
    <property type="entry name" value="P-loop containing nucleoside triphosphate hydrolases"/>
    <property type="match status" value="2"/>
</dbReference>